<evidence type="ECO:0000256" key="1">
    <source>
        <dbReference type="SAM" id="Phobius"/>
    </source>
</evidence>
<dbReference type="InterPro" id="IPR014509">
    <property type="entry name" value="YjdF-like"/>
</dbReference>
<organism evidence="2 3">
    <name type="scientific">Nocardioides euryhalodurans</name>
    <dbReference type="NCBI Taxonomy" id="2518370"/>
    <lineage>
        <taxon>Bacteria</taxon>
        <taxon>Bacillati</taxon>
        <taxon>Actinomycetota</taxon>
        <taxon>Actinomycetes</taxon>
        <taxon>Propionibacteriales</taxon>
        <taxon>Nocardioidaceae</taxon>
        <taxon>Nocardioides</taxon>
    </lineage>
</organism>
<keyword evidence="3" id="KW-1185">Reference proteome</keyword>
<dbReference type="AlphaFoldDB" id="A0A4P7GIN0"/>
<feature type="transmembrane region" description="Helical" evidence="1">
    <location>
        <begin position="49"/>
        <end position="69"/>
    </location>
</feature>
<sequence length="215" mass="23092">MTTSLVLDHPRTSPAWVRGLDVGAKAGLVMLLVAALVRPDLGHMEDKGAGLRAIGYPLVAFALPTFWALKRVSTPFPWGADLLVTLTCFTDVLGNRLDLYDTVVWFDDLMHFMNTGLLTAAVLLLTLPAGASLGSLVERSLAFGASAALFWEVAEFYAFLSISPERVTAYADTLGDLALGTLGALAAALVVHASRRSAREVATQERRRHGVLLTQ</sequence>
<protein>
    <recommendedName>
        <fullName evidence="4">VanZ family protein</fullName>
    </recommendedName>
</protein>
<evidence type="ECO:0000313" key="3">
    <source>
        <dbReference type="Proteomes" id="UP000294894"/>
    </source>
</evidence>
<feature type="transmembrane region" description="Helical" evidence="1">
    <location>
        <begin position="15"/>
        <end position="37"/>
    </location>
</feature>
<dbReference type="Proteomes" id="UP000294894">
    <property type="component" value="Chromosome"/>
</dbReference>
<dbReference type="KEGG" id="noy:EXE57_05495"/>
<keyword evidence="1" id="KW-0812">Transmembrane</keyword>
<keyword evidence="1" id="KW-0472">Membrane</keyword>
<feature type="transmembrane region" description="Helical" evidence="1">
    <location>
        <begin position="141"/>
        <end position="162"/>
    </location>
</feature>
<keyword evidence="1" id="KW-1133">Transmembrane helix</keyword>
<name>A0A4P7GIN0_9ACTN</name>
<gene>
    <name evidence="2" type="ORF">EXE57_05495</name>
</gene>
<accession>A0A4P7GIN0</accession>
<dbReference type="Pfam" id="PF09997">
    <property type="entry name" value="DUF2238"/>
    <property type="match status" value="1"/>
</dbReference>
<dbReference type="OrthoDB" id="5179615at2"/>
<reference evidence="2 3" key="1">
    <citation type="submission" date="2019-03" db="EMBL/GenBank/DDBJ databases">
        <title>Three New Species of Nocardioides, Nocardioides euryhalodurans sp. nov., Nocardioides seonyuensis sp. nov. and Nocardioides eburneoflavus sp. nov., Iolated from Soil.</title>
        <authorList>
            <person name="Roh S.G."/>
            <person name="Lee C."/>
            <person name="Kim M.-K."/>
            <person name="Kim S.B."/>
        </authorList>
    </citation>
    <scope>NUCLEOTIDE SEQUENCE [LARGE SCALE GENOMIC DNA]</scope>
    <source>
        <strain evidence="2 3">MMS17-SY117</strain>
    </source>
</reference>
<evidence type="ECO:0008006" key="4">
    <source>
        <dbReference type="Google" id="ProtNLM"/>
    </source>
</evidence>
<proteinExistence type="predicted"/>
<feature type="transmembrane region" description="Helical" evidence="1">
    <location>
        <begin position="174"/>
        <end position="191"/>
    </location>
</feature>
<dbReference type="RefSeq" id="WP_135074755.1">
    <property type="nucleotide sequence ID" value="NZ_CP038267.1"/>
</dbReference>
<dbReference type="EMBL" id="CP038267">
    <property type="protein sequence ID" value="QBR91786.1"/>
    <property type="molecule type" value="Genomic_DNA"/>
</dbReference>
<feature type="transmembrane region" description="Helical" evidence="1">
    <location>
        <begin position="109"/>
        <end position="129"/>
    </location>
</feature>
<evidence type="ECO:0000313" key="2">
    <source>
        <dbReference type="EMBL" id="QBR91786.1"/>
    </source>
</evidence>